<dbReference type="Pfam" id="PF02995">
    <property type="entry name" value="DUF229"/>
    <property type="match status" value="1"/>
</dbReference>
<dbReference type="OrthoDB" id="6412187at2759"/>
<gene>
    <name evidence="1" type="ORF">BIW11_10599</name>
</gene>
<comment type="caution">
    <text evidence="1">The sequence shown here is derived from an EMBL/GenBank/DDBJ whole genome shotgun (WGS) entry which is preliminary data.</text>
</comment>
<sequence length="518" mass="59338">MHLDSGELQIFPGASFYKCYVEDLLRHGDNDFRFGNSRSVSAGRHRLEPADNVQAIRVFCRNIIGLTIYSHIHLVPPRVSLTPAVVIEKPHTKQDEVSQQRTQNVFIFGVDSVSRLAALRLLPFTYKYLVENMSAVVLRSHHKVGDNTFPNIITILSGDRRVHPADTPDMKQDYFDDWPLIWKRFSKEGYETLYAEDFPQFSTFNYLANGFSRPPTHHYLRPFWLAIEYSMLSKTSSLLCYGAKPKYQLQLDYIKYFLRKKRTNPYFAFSFLVEISHEYQEYVGAADRDFVEVLKLLKGEVLSGRTLLIVLSDHGHRFDSIRRTRQGHIEERLPFVAIATANTKHKAMLRLNSNMLTSHYDLHEVLRSLLPARSRPEVSKFGIDILQNVVPRNRTCAQAGVTEVHCTCVDPSNSQGEIDGTNIKALGTKAVKFVNEMLRQDDISRSVCKTLSLRNIRSSFSVGQKKVLTLITSPGGAIFELRIDHWNESLSEAMFSRINRYGTPCVPSQILRKYCYCG</sequence>
<dbReference type="PANTHER" id="PTHR10974:SF1">
    <property type="entry name" value="FI08016P-RELATED"/>
    <property type="match status" value="1"/>
</dbReference>
<evidence type="ECO:0000313" key="1">
    <source>
        <dbReference type="EMBL" id="OQR72076.1"/>
    </source>
</evidence>
<dbReference type="GO" id="GO:0005615">
    <property type="term" value="C:extracellular space"/>
    <property type="evidence" value="ECO:0007669"/>
    <property type="project" value="TreeGrafter"/>
</dbReference>
<dbReference type="Gene3D" id="3.40.720.10">
    <property type="entry name" value="Alkaline Phosphatase, subunit A"/>
    <property type="match status" value="1"/>
</dbReference>
<protein>
    <submittedName>
        <fullName evidence="1">Uncharacterized protein</fullName>
    </submittedName>
</protein>
<dbReference type="FunFam" id="3.40.720.10:FF:000017">
    <property type="entry name" value="Predicted protein"/>
    <property type="match status" value="1"/>
</dbReference>
<accession>A0A1V9XF78</accession>
<organism evidence="1 2">
    <name type="scientific">Tropilaelaps mercedesae</name>
    <dbReference type="NCBI Taxonomy" id="418985"/>
    <lineage>
        <taxon>Eukaryota</taxon>
        <taxon>Metazoa</taxon>
        <taxon>Ecdysozoa</taxon>
        <taxon>Arthropoda</taxon>
        <taxon>Chelicerata</taxon>
        <taxon>Arachnida</taxon>
        <taxon>Acari</taxon>
        <taxon>Parasitiformes</taxon>
        <taxon>Mesostigmata</taxon>
        <taxon>Gamasina</taxon>
        <taxon>Dermanyssoidea</taxon>
        <taxon>Laelapidae</taxon>
        <taxon>Tropilaelaps</taxon>
    </lineage>
</organism>
<dbReference type="Proteomes" id="UP000192247">
    <property type="component" value="Unassembled WGS sequence"/>
</dbReference>
<name>A0A1V9XF78_9ACAR</name>
<reference evidence="1 2" key="1">
    <citation type="journal article" date="2017" name="Gigascience">
        <title>Draft genome of the honey bee ectoparasitic mite, Tropilaelaps mercedesae, is shaped by the parasitic life history.</title>
        <authorList>
            <person name="Dong X."/>
            <person name="Armstrong S.D."/>
            <person name="Xia D."/>
            <person name="Makepeace B.L."/>
            <person name="Darby A.C."/>
            <person name="Kadowaki T."/>
        </authorList>
    </citation>
    <scope>NUCLEOTIDE SEQUENCE [LARGE SCALE GENOMIC DNA]</scope>
    <source>
        <strain evidence="1">Wuxi-XJTLU</strain>
    </source>
</reference>
<keyword evidence="2" id="KW-1185">Reference proteome</keyword>
<dbReference type="PANTHER" id="PTHR10974">
    <property type="entry name" value="FI08016P-RELATED"/>
    <property type="match status" value="1"/>
</dbReference>
<dbReference type="SUPFAM" id="SSF53649">
    <property type="entry name" value="Alkaline phosphatase-like"/>
    <property type="match status" value="1"/>
</dbReference>
<dbReference type="EMBL" id="MNPL01012554">
    <property type="protein sequence ID" value="OQR72076.1"/>
    <property type="molecule type" value="Genomic_DNA"/>
</dbReference>
<dbReference type="FunCoup" id="A0A1V9XF78">
    <property type="interactions" value="213"/>
</dbReference>
<dbReference type="AlphaFoldDB" id="A0A1V9XF78"/>
<dbReference type="InterPro" id="IPR017850">
    <property type="entry name" value="Alkaline_phosphatase_core_sf"/>
</dbReference>
<dbReference type="InParanoid" id="A0A1V9XF78"/>
<dbReference type="InterPro" id="IPR004245">
    <property type="entry name" value="DUF229"/>
</dbReference>
<evidence type="ECO:0000313" key="2">
    <source>
        <dbReference type="Proteomes" id="UP000192247"/>
    </source>
</evidence>
<dbReference type="CDD" id="cd16021">
    <property type="entry name" value="ALP_like"/>
    <property type="match status" value="1"/>
</dbReference>
<proteinExistence type="predicted"/>
<dbReference type="STRING" id="418985.A0A1V9XF78"/>